<reference evidence="1 2" key="1">
    <citation type="submission" date="2015-05" db="EMBL/GenBank/DDBJ databases">
        <title>Draft genome sequence of Microvirga vignae strain BR3299, a novel nitrogen fixing bacteria isolated from Brazil semi-aired region.</title>
        <authorList>
            <person name="Zilli J.E."/>
            <person name="Passos S.R."/>
            <person name="Leite J."/>
            <person name="Baldani J.I."/>
            <person name="Xavier G.R."/>
            <person name="Rumjaneck N.G."/>
            <person name="Simoes-Araujo J.L."/>
        </authorList>
    </citation>
    <scope>NUCLEOTIDE SEQUENCE [LARGE SCALE GENOMIC DNA]</scope>
    <source>
        <strain evidence="1 2">BR3299</strain>
    </source>
</reference>
<dbReference type="OrthoDB" id="7351634at2"/>
<accession>A0A0H1RJR4</accession>
<evidence type="ECO:0000313" key="2">
    <source>
        <dbReference type="Proteomes" id="UP000035489"/>
    </source>
</evidence>
<comment type="caution">
    <text evidence="1">The sequence shown here is derived from an EMBL/GenBank/DDBJ whole genome shotgun (WGS) entry which is preliminary data.</text>
</comment>
<name>A0A0H1RJR4_9HYPH</name>
<dbReference type="Gene3D" id="1.10.10.10">
    <property type="entry name" value="Winged helix-like DNA-binding domain superfamily/Winged helix DNA-binding domain"/>
    <property type="match status" value="1"/>
</dbReference>
<evidence type="ECO:0000313" key="1">
    <source>
        <dbReference type="EMBL" id="KLK92842.1"/>
    </source>
</evidence>
<dbReference type="Proteomes" id="UP000035489">
    <property type="component" value="Unassembled WGS sequence"/>
</dbReference>
<dbReference type="Pfam" id="PF13730">
    <property type="entry name" value="HTH_36"/>
    <property type="match status" value="1"/>
</dbReference>
<proteinExistence type="predicted"/>
<keyword evidence="2" id="KW-1185">Reference proteome</keyword>
<organism evidence="1 2">
    <name type="scientific">Microvirga vignae</name>
    <dbReference type="NCBI Taxonomy" id="1225564"/>
    <lineage>
        <taxon>Bacteria</taxon>
        <taxon>Pseudomonadati</taxon>
        <taxon>Pseudomonadota</taxon>
        <taxon>Alphaproteobacteria</taxon>
        <taxon>Hyphomicrobiales</taxon>
        <taxon>Methylobacteriaceae</taxon>
        <taxon>Microvirga</taxon>
    </lineage>
</organism>
<dbReference type="InterPro" id="IPR036388">
    <property type="entry name" value="WH-like_DNA-bd_sf"/>
</dbReference>
<dbReference type="EMBL" id="LCYG01000029">
    <property type="protein sequence ID" value="KLK92842.1"/>
    <property type="molecule type" value="Genomic_DNA"/>
</dbReference>
<dbReference type="RefSeq" id="WP_047189266.1">
    <property type="nucleotide sequence ID" value="NZ_LCYG01000029.1"/>
</dbReference>
<dbReference type="AlphaFoldDB" id="A0A0H1RJR4"/>
<sequence>MSTEETGPEADDPAVVPFPATAAAKRQPSSVEKIWGRPVVSLGYAAIPSILIQAQKRIGITPTQMNIIVQLLDYWHEPSRRPFPPKREIAKRIGITEKTVQNNIRALEKAGLIRREIRKTAAGDYNTNVYHLDGLVSKVQALEPDFAEARRKRAEARTAAETPAGLRSA</sequence>
<dbReference type="InterPro" id="IPR036390">
    <property type="entry name" value="WH_DNA-bd_sf"/>
</dbReference>
<protein>
    <recommendedName>
        <fullName evidence="3">Helix-turn-helix domain-containing protein</fullName>
    </recommendedName>
</protein>
<dbReference type="PATRIC" id="fig|1225564.3.peg.3102"/>
<gene>
    <name evidence="1" type="ORF">AA309_12000</name>
</gene>
<dbReference type="SUPFAM" id="SSF46785">
    <property type="entry name" value="Winged helix' DNA-binding domain"/>
    <property type="match status" value="1"/>
</dbReference>
<evidence type="ECO:0008006" key="3">
    <source>
        <dbReference type="Google" id="ProtNLM"/>
    </source>
</evidence>